<dbReference type="Proteomes" id="UP000321393">
    <property type="component" value="Unassembled WGS sequence"/>
</dbReference>
<evidence type="ECO:0000256" key="1">
    <source>
        <dbReference type="ARBA" id="ARBA00022574"/>
    </source>
</evidence>
<dbReference type="EMBL" id="SSTE01015302">
    <property type="protein sequence ID" value="KAA0043358.1"/>
    <property type="molecule type" value="Genomic_DNA"/>
</dbReference>
<feature type="repeat" description="WD" evidence="3">
    <location>
        <begin position="474"/>
        <end position="509"/>
    </location>
</feature>
<dbReference type="InterPro" id="IPR006594">
    <property type="entry name" value="LisH"/>
</dbReference>
<dbReference type="InterPro" id="IPR036322">
    <property type="entry name" value="WD40_repeat_dom_sf"/>
</dbReference>
<reference evidence="5 6" key="1">
    <citation type="submission" date="2019-08" db="EMBL/GenBank/DDBJ databases">
        <title>Draft genome sequences of two oriental melons (Cucumis melo L. var makuwa).</title>
        <authorList>
            <person name="Kwon S.-Y."/>
        </authorList>
    </citation>
    <scope>NUCLEOTIDE SEQUENCE [LARGE SCALE GENOMIC DNA]</scope>
    <source>
        <strain evidence="6">cv. SW 3</strain>
        <tissue evidence="5">Leaf</tissue>
    </source>
</reference>
<keyword evidence="2" id="KW-0677">Repeat</keyword>
<protein>
    <submittedName>
        <fullName evidence="5">Transcriptional corepressor LEUNIG-like isoform X3</fullName>
    </submittedName>
</protein>
<dbReference type="OrthoDB" id="47802at2759"/>
<proteinExistence type="predicted"/>
<dbReference type="SUPFAM" id="SSF50978">
    <property type="entry name" value="WD40 repeat-like"/>
    <property type="match status" value="1"/>
</dbReference>
<evidence type="ECO:0000313" key="6">
    <source>
        <dbReference type="Proteomes" id="UP000321393"/>
    </source>
</evidence>
<gene>
    <name evidence="5" type="ORF">E6C27_scaffold588G00110</name>
</gene>
<evidence type="ECO:0000313" key="5">
    <source>
        <dbReference type="EMBL" id="KAA0043358.1"/>
    </source>
</evidence>
<dbReference type="SMART" id="SM00320">
    <property type="entry name" value="WD40"/>
    <property type="match status" value="7"/>
</dbReference>
<dbReference type="InterPro" id="IPR019775">
    <property type="entry name" value="WD40_repeat_CS"/>
</dbReference>
<dbReference type="STRING" id="1194695.A0A5A7TKL9"/>
<organism evidence="5 6">
    <name type="scientific">Cucumis melo var. makuwa</name>
    <name type="common">Oriental melon</name>
    <dbReference type="NCBI Taxonomy" id="1194695"/>
    <lineage>
        <taxon>Eukaryota</taxon>
        <taxon>Viridiplantae</taxon>
        <taxon>Streptophyta</taxon>
        <taxon>Embryophyta</taxon>
        <taxon>Tracheophyta</taxon>
        <taxon>Spermatophyta</taxon>
        <taxon>Magnoliopsida</taxon>
        <taxon>eudicotyledons</taxon>
        <taxon>Gunneridae</taxon>
        <taxon>Pentapetalae</taxon>
        <taxon>rosids</taxon>
        <taxon>fabids</taxon>
        <taxon>Cucurbitales</taxon>
        <taxon>Cucurbitaceae</taxon>
        <taxon>Benincaseae</taxon>
        <taxon>Cucumis</taxon>
    </lineage>
</organism>
<evidence type="ECO:0000256" key="3">
    <source>
        <dbReference type="PROSITE-ProRule" id="PRU00221"/>
    </source>
</evidence>
<dbReference type="InterPro" id="IPR015943">
    <property type="entry name" value="WD40/YVTN_repeat-like_dom_sf"/>
</dbReference>
<feature type="repeat" description="WD" evidence="3">
    <location>
        <begin position="684"/>
        <end position="715"/>
    </location>
</feature>
<dbReference type="GO" id="GO:0003714">
    <property type="term" value="F:transcription corepressor activity"/>
    <property type="evidence" value="ECO:0007669"/>
    <property type="project" value="InterPro"/>
</dbReference>
<comment type="caution">
    <text evidence="5">The sequence shown here is derived from an EMBL/GenBank/DDBJ whole genome shotgun (WGS) entry which is preliminary data.</text>
</comment>
<evidence type="ECO:0000256" key="4">
    <source>
        <dbReference type="SAM" id="MobiDB-lite"/>
    </source>
</evidence>
<evidence type="ECO:0000256" key="2">
    <source>
        <dbReference type="ARBA" id="ARBA00022737"/>
    </source>
</evidence>
<feature type="repeat" description="WD" evidence="3">
    <location>
        <begin position="517"/>
        <end position="559"/>
    </location>
</feature>
<dbReference type="PROSITE" id="PS00678">
    <property type="entry name" value="WD_REPEATS_1"/>
    <property type="match status" value="1"/>
</dbReference>
<dbReference type="Pfam" id="PF08513">
    <property type="entry name" value="LisH"/>
    <property type="match status" value="1"/>
</dbReference>
<dbReference type="PROSITE" id="PS50294">
    <property type="entry name" value="WD_REPEATS_REGION"/>
    <property type="match status" value="3"/>
</dbReference>
<dbReference type="InterPro" id="IPR044716">
    <property type="entry name" value="LEUNIG-like"/>
</dbReference>
<dbReference type="PROSITE" id="PS50896">
    <property type="entry name" value="LISH"/>
    <property type="match status" value="1"/>
</dbReference>
<keyword evidence="1 3" id="KW-0853">WD repeat</keyword>
<dbReference type="PANTHER" id="PTHR44376:SF13">
    <property type="entry name" value="LISH DOMAIN-CONTAINING PROTEIN"/>
    <property type="match status" value="1"/>
</dbReference>
<feature type="repeat" description="WD" evidence="3">
    <location>
        <begin position="599"/>
        <end position="630"/>
    </location>
</feature>
<dbReference type="CDD" id="cd00200">
    <property type="entry name" value="WD40"/>
    <property type="match status" value="1"/>
</dbReference>
<dbReference type="Pfam" id="PF00400">
    <property type="entry name" value="WD40"/>
    <property type="match status" value="5"/>
</dbReference>
<name>A0A5A7TKL9_CUCMM</name>
<sequence length="715" mass="78734">MCVFSNLSGVYSRSFGHRLDAYIYDYLLKRKLYASARSFLAEGKILRDPVAFDAPGGFLLEWWSVFWDLFIARINPQHSEAATSYIKSQLMKDGDLQLQEHYYLQKTQQSPTPTANRLVLNNSLNIQNPSVANEMAAKMYEENFTLPIQRDTLANVLPKKRFLKHVSQPPASMFGVSSMNAQPMSQSQIPADKLTSIDTQYQGQQLPGSKVIINKKLKGQMKSSMNSRVSTAEGIAGSNQGTSRFPLNGRPSTGLDPLSLGQLQQPNSFIQFSHNSSRFQLEHEFMFQAPQNLGVDSANVACIRPGVPLSQNLNTGKGSQLCSVDLSDVDSMAPVCHPALPRHPVLSQHSQNSNHTIQQQDKITSSGITNIDGCTSNNFQANNQVDMDGLIDDEPLDDVESFLSPNESDERDNVGLFSDSTKGPTLKEIHVIPANTRKFDCCCFSSDGKLLASGGSDKKATVWCTRSFKVRSTLDEHSQWITDIRFSPRTLKIATSSGDGTVKVWDVDNHGQSLRTFTGHSTGVASLDFHPSKDDLICSSDISNEIRYWSIKNGSCVGIFKGGATKLRFQPNNGRMLAAAAGKVVSIIDIETQVCRLKVQGHKKNIHSVCWDPSGEYLASTSDDVAKVWKFGSGSKGDCIHELNCNGNTFHTCVFHPTNTSVLIIGSHESLELWDMTENKTRTLQAHEKLVTALDVSNASGLVASASHDCVKIWQ</sequence>
<feature type="repeat" description="WD" evidence="3">
    <location>
        <begin position="432"/>
        <end position="473"/>
    </location>
</feature>
<dbReference type="InterPro" id="IPR001680">
    <property type="entry name" value="WD40_rpt"/>
</dbReference>
<feature type="region of interest" description="Disordered" evidence="4">
    <location>
        <begin position="233"/>
        <end position="252"/>
    </location>
</feature>
<dbReference type="AlphaFoldDB" id="A0A5A7TKL9"/>
<dbReference type="PROSITE" id="PS50082">
    <property type="entry name" value="WD_REPEATS_2"/>
    <property type="match status" value="5"/>
</dbReference>
<dbReference type="PANTHER" id="PTHR44376">
    <property type="entry name" value="TRANSCRIPTIONAL REGULATOR OF FILAMENTOUS GROWTH FLO8"/>
    <property type="match status" value="1"/>
</dbReference>
<accession>A0A5A7TKL9</accession>
<dbReference type="Gene3D" id="2.130.10.10">
    <property type="entry name" value="YVTN repeat-like/Quinoprotein amine dehydrogenase"/>
    <property type="match status" value="2"/>
</dbReference>